<proteinExistence type="predicted"/>
<dbReference type="PROSITE" id="PS51257">
    <property type="entry name" value="PROKAR_LIPOPROTEIN"/>
    <property type="match status" value="1"/>
</dbReference>
<dbReference type="InterPro" id="IPR011448">
    <property type="entry name" value="DUF1554"/>
</dbReference>
<evidence type="ECO:0000313" key="4">
    <source>
        <dbReference type="Proteomes" id="UP000006048"/>
    </source>
</evidence>
<feature type="domain" description="DUF1554" evidence="2">
    <location>
        <begin position="52"/>
        <end position="184"/>
    </location>
</feature>
<accession>I4B350</accession>
<evidence type="ECO:0000313" key="3">
    <source>
        <dbReference type="EMBL" id="AFM11707.1"/>
    </source>
</evidence>
<dbReference type="RefSeq" id="WP_014802225.1">
    <property type="nucleotide sequence ID" value="NC_018020.1"/>
</dbReference>
<dbReference type="Gene3D" id="3.10.100.10">
    <property type="entry name" value="Mannose-Binding Protein A, subunit A"/>
    <property type="match status" value="1"/>
</dbReference>
<dbReference type="AlphaFoldDB" id="I4B350"/>
<gene>
    <name evidence="3" type="ordered locus">Turpa_1058</name>
</gene>
<dbReference type="InterPro" id="IPR016187">
    <property type="entry name" value="CTDL_fold"/>
</dbReference>
<keyword evidence="4" id="KW-1185">Reference proteome</keyword>
<dbReference type="OrthoDB" id="324949at2"/>
<feature type="signal peptide" evidence="1">
    <location>
        <begin position="1"/>
        <end position="24"/>
    </location>
</feature>
<feature type="chain" id="PRO_5003685819" description="DUF1554 domain-containing protein" evidence="1">
    <location>
        <begin position="25"/>
        <end position="205"/>
    </location>
</feature>
<dbReference type="KEGG" id="tpx:Turpa_1058"/>
<dbReference type="Pfam" id="PF07588">
    <property type="entry name" value="DUF1554"/>
    <property type="match status" value="1"/>
</dbReference>
<name>I4B350_TURPD</name>
<evidence type="ECO:0000259" key="2">
    <source>
        <dbReference type="Pfam" id="PF07588"/>
    </source>
</evidence>
<dbReference type="HOGENOM" id="CLU_107550_0_0_12"/>
<dbReference type="STRING" id="869212.Turpa_1058"/>
<organism evidence="3 4">
    <name type="scientific">Turneriella parva (strain ATCC BAA-1111 / DSM 21527 / NCTC 11395 / H)</name>
    <name type="common">Leptospira parva</name>
    <dbReference type="NCBI Taxonomy" id="869212"/>
    <lineage>
        <taxon>Bacteria</taxon>
        <taxon>Pseudomonadati</taxon>
        <taxon>Spirochaetota</taxon>
        <taxon>Spirochaetia</taxon>
        <taxon>Leptospirales</taxon>
        <taxon>Leptospiraceae</taxon>
        <taxon>Turneriella</taxon>
    </lineage>
</organism>
<reference evidence="3 4" key="1">
    <citation type="submission" date="2012-06" db="EMBL/GenBank/DDBJ databases">
        <title>The complete chromosome of genome of Turneriella parva DSM 21527.</title>
        <authorList>
            <consortium name="US DOE Joint Genome Institute (JGI-PGF)"/>
            <person name="Lucas S."/>
            <person name="Han J."/>
            <person name="Lapidus A."/>
            <person name="Bruce D."/>
            <person name="Goodwin L."/>
            <person name="Pitluck S."/>
            <person name="Peters L."/>
            <person name="Kyrpides N."/>
            <person name="Mavromatis K."/>
            <person name="Ivanova N."/>
            <person name="Mikhailova N."/>
            <person name="Chertkov O."/>
            <person name="Detter J.C."/>
            <person name="Tapia R."/>
            <person name="Han C."/>
            <person name="Land M."/>
            <person name="Hauser L."/>
            <person name="Markowitz V."/>
            <person name="Cheng J.-F."/>
            <person name="Hugenholtz P."/>
            <person name="Woyke T."/>
            <person name="Wu D."/>
            <person name="Gronow S."/>
            <person name="Wellnitz S."/>
            <person name="Brambilla E."/>
            <person name="Klenk H.-P."/>
            <person name="Eisen J.A."/>
        </authorList>
    </citation>
    <scope>NUCLEOTIDE SEQUENCE [LARGE SCALE GENOMIC DNA]</scope>
    <source>
        <strain evidence="4">ATCC BAA-1111 / DSM 21527 / NCTC 11395 / H</strain>
    </source>
</reference>
<sequence>MLRSTLASSTVVLLSLVASGCSNIGLLEQLENPGATKVESCGSNCRIFVSSNTYTGALGGPAGADTKCMNDPSRPSSKTIWKALLAHPSQRIACTSANCGGGAGENSNWVLKPNSTYSLLNGAIVSTTNSSGIFNFPFTTVIGGAGAGVWTGIASNWLQGGNCTGWTLADSSLAAVGNAGDSTMQAINWTNSVCTSGSLLYCVEQ</sequence>
<dbReference type="SUPFAM" id="SSF56436">
    <property type="entry name" value="C-type lectin-like"/>
    <property type="match status" value="1"/>
</dbReference>
<dbReference type="EMBL" id="CP002959">
    <property type="protein sequence ID" value="AFM11707.1"/>
    <property type="molecule type" value="Genomic_DNA"/>
</dbReference>
<dbReference type="Proteomes" id="UP000006048">
    <property type="component" value="Chromosome"/>
</dbReference>
<protein>
    <recommendedName>
        <fullName evidence="2">DUF1554 domain-containing protein</fullName>
    </recommendedName>
</protein>
<dbReference type="InterPro" id="IPR016186">
    <property type="entry name" value="C-type_lectin-like/link_sf"/>
</dbReference>
<keyword evidence="1" id="KW-0732">Signal</keyword>
<evidence type="ECO:0000256" key="1">
    <source>
        <dbReference type="SAM" id="SignalP"/>
    </source>
</evidence>